<dbReference type="Proteomes" id="UP000186471">
    <property type="component" value="Unassembled WGS sequence"/>
</dbReference>
<dbReference type="SUPFAM" id="SSF54768">
    <property type="entry name" value="dsRNA-binding domain-like"/>
    <property type="match status" value="1"/>
</dbReference>
<evidence type="ECO:0000313" key="21">
    <source>
        <dbReference type="Proteomes" id="UP000185736"/>
    </source>
</evidence>
<evidence type="ECO:0000313" key="27">
    <source>
        <dbReference type="Proteomes" id="UP000186857"/>
    </source>
</evidence>
<reference evidence="12" key="3">
    <citation type="submission" date="2022-06" db="EMBL/GenBank/DDBJ databases">
        <title>Draft Genome Sequences of Three Actinomyces oris Strains, Isolated from Healthy Human Feces.</title>
        <authorList>
            <person name="Ye Y."/>
            <person name="Liu C."/>
            <person name="Zhao J."/>
            <person name="Xu J."/>
            <person name="Huang H."/>
            <person name="Wang B."/>
            <person name="Wei J."/>
            <person name="Jing X."/>
        </authorList>
    </citation>
    <scope>NUCLEOTIDE SEQUENCE</scope>
    <source>
        <strain evidence="12">CNGBCC1803368</strain>
    </source>
</reference>
<reference evidence="13 28" key="4">
    <citation type="submission" date="2023-06" db="EMBL/GenBank/DDBJ databases">
        <title>Actinomyces orist ORNL 0101 HMT-893 genome.</title>
        <authorList>
            <person name="Johnston C.D."/>
            <person name="Chen T."/>
            <person name="Dewhirst F.E."/>
        </authorList>
    </citation>
    <scope>NUCLEOTIDE SEQUENCE [LARGE SCALE GENOMIC DNA]</scope>
    <source>
        <strain evidence="13 28">ORNL 0101</strain>
    </source>
</reference>
<dbReference type="GO" id="GO:0019843">
    <property type="term" value="F:rRNA binding"/>
    <property type="evidence" value="ECO:0007669"/>
    <property type="project" value="UniProtKB-UniRule"/>
</dbReference>
<dbReference type="GO" id="GO:0005737">
    <property type="term" value="C:cytoplasm"/>
    <property type="evidence" value="ECO:0007669"/>
    <property type="project" value="UniProtKB-ARBA"/>
</dbReference>
<dbReference type="PROSITE" id="PS00585">
    <property type="entry name" value="RIBOSOMAL_S5"/>
    <property type="match status" value="1"/>
</dbReference>
<dbReference type="PANTHER" id="PTHR48277:SF1">
    <property type="entry name" value="MITOCHONDRIAL RIBOSOMAL PROTEIN S5"/>
    <property type="match status" value="1"/>
</dbReference>
<dbReference type="InterPro" id="IPR005712">
    <property type="entry name" value="Ribosomal_uS5_bac-type"/>
</dbReference>
<feature type="region of interest" description="Disordered" evidence="10">
    <location>
        <begin position="202"/>
        <end position="235"/>
    </location>
</feature>
<comment type="function">
    <text evidence="8">With S4 and S12 plays an important role in translational accuracy.</text>
</comment>
<dbReference type="EMBL" id="MSKJ01000029">
    <property type="protein sequence ID" value="OLO43280.1"/>
    <property type="molecule type" value="Genomic_DNA"/>
</dbReference>
<dbReference type="Proteomes" id="UP000185963">
    <property type="component" value="Unassembled WGS sequence"/>
</dbReference>
<dbReference type="Proteomes" id="UP000186855">
    <property type="component" value="Unassembled WGS sequence"/>
</dbReference>
<dbReference type="InterPro" id="IPR005324">
    <property type="entry name" value="Ribosomal_uS5_C"/>
</dbReference>
<evidence type="ECO:0000256" key="7">
    <source>
        <dbReference type="ARBA" id="ARBA00062000"/>
    </source>
</evidence>
<dbReference type="KEGG" id="aos:AXE84_02060"/>
<keyword evidence="2 8" id="KW-0699">rRNA-binding</keyword>
<keyword evidence="28" id="KW-1185">Reference proteome</keyword>
<reference evidence="21 22" key="2">
    <citation type="submission" date="2016-12" db="EMBL/GenBank/DDBJ databases">
        <title>Genomic comparison of strains in the 'Actinomyces naeslundii' group.</title>
        <authorList>
            <person name="Mughal S.R."/>
            <person name="Do T."/>
            <person name="Gilbert S.C."/>
            <person name="Witherden E.A."/>
            <person name="Didelot X."/>
            <person name="Beighton D."/>
        </authorList>
    </citation>
    <scope>NUCLEOTIDE SEQUENCE [LARGE SCALE GENOMIC DNA]</scope>
    <source>
        <strain evidence="18 22">MMRCO6-1</strain>
        <strain evidence="17 24">P6N</strain>
        <strain evidence="16 25">R21091</strain>
        <strain evidence="19 26">S24V</strain>
        <strain evidence="14 21">S64C</strain>
        <strain evidence="20 23">WE8B-23</strain>
    </source>
</reference>
<evidence type="ECO:0000313" key="16">
    <source>
        <dbReference type="EMBL" id="OLO43306.1"/>
    </source>
</evidence>
<evidence type="ECO:0000313" key="15">
    <source>
        <dbReference type="EMBL" id="OLO43280.1"/>
    </source>
</evidence>
<keyword evidence="3 8" id="KW-0694">RNA-binding</keyword>
<dbReference type="Proteomes" id="UP000185772">
    <property type="component" value="Unassembled WGS sequence"/>
</dbReference>
<dbReference type="InterPro" id="IPR018192">
    <property type="entry name" value="Ribosomal_uS5_N_CS"/>
</dbReference>
<dbReference type="EMBL" id="MSKL01000006">
    <property type="protein sequence ID" value="OLO50722.1"/>
    <property type="molecule type" value="Genomic_DNA"/>
</dbReference>
<dbReference type="EMBL" id="MSGO01000056">
    <property type="protein sequence ID" value="OLL13904.1"/>
    <property type="molecule type" value="Genomic_DNA"/>
</dbReference>
<dbReference type="NCBIfam" id="TIGR01021">
    <property type="entry name" value="rpsE_bact"/>
    <property type="match status" value="1"/>
</dbReference>
<dbReference type="EMBL" id="JAMZMH010000008">
    <property type="protein sequence ID" value="MDT0249053.1"/>
    <property type="molecule type" value="Genomic_DNA"/>
</dbReference>
<evidence type="ECO:0000313" key="14">
    <source>
        <dbReference type="EMBL" id="OLL13904.1"/>
    </source>
</evidence>
<dbReference type="Proteomes" id="UP001289581">
    <property type="component" value="Unassembled WGS sequence"/>
</dbReference>
<evidence type="ECO:0000313" key="17">
    <source>
        <dbReference type="EMBL" id="OLO50722.1"/>
    </source>
</evidence>
<evidence type="ECO:0000256" key="4">
    <source>
        <dbReference type="ARBA" id="ARBA00022980"/>
    </source>
</evidence>
<sequence>MAAPQRDRSASSDGSAQRENDERRGEGRGRRDRNNDRRDRGRGNDDKYIERVVTINRVSKVVKGGRRFTFTALVVVGDGEGTVGVGYGKAKEVPAAIAKAVEIAKKNFFHVPMIRRTIPHLVQGEDSAGVVLLRPASPGTGVIAGGPVRAVLDCAGVHDILSKSLGSSNAINIVHATVDALKQLEQPEAVAARRGLPLEDVAPQSMLRARAEGEADKRAQAEKQEAEKAAEGVGA</sequence>
<dbReference type="Proteomes" id="UP000186394">
    <property type="component" value="Unassembled WGS sequence"/>
</dbReference>
<evidence type="ECO:0000256" key="9">
    <source>
        <dbReference type="RuleBase" id="RU003823"/>
    </source>
</evidence>
<evidence type="ECO:0000313" key="19">
    <source>
        <dbReference type="EMBL" id="OLO57212.1"/>
    </source>
</evidence>
<dbReference type="SUPFAM" id="SSF54211">
    <property type="entry name" value="Ribosomal protein S5 domain 2-like"/>
    <property type="match status" value="1"/>
</dbReference>
<dbReference type="Proteomes" id="UP000186857">
    <property type="component" value="Unassembled WGS sequence"/>
</dbReference>
<name>A0A0X8K0N7_9ACTO</name>
<comment type="similarity">
    <text evidence="1 8 9">Belongs to the universal ribosomal protein uS5 family.</text>
</comment>
<dbReference type="InterPro" id="IPR013810">
    <property type="entry name" value="Ribosomal_uS5_N"/>
</dbReference>
<feature type="domain" description="S5 DRBM" evidence="11">
    <location>
        <begin position="48"/>
        <end position="111"/>
    </location>
</feature>
<dbReference type="RefSeq" id="WP_003781868.1">
    <property type="nucleotide sequence ID" value="NZ_CAUOQX010000003.1"/>
</dbReference>
<evidence type="ECO:0000313" key="20">
    <source>
        <dbReference type="EMBL" id="OLO69798.1"/>
    </source>
</evidence>
<evidence type="ECO:0000313" key="25">
    <source>
        <dbReference type="Proteomes" id="UP000186471"/>
    </source>
</evidence>
<dbReference type="GO" id="GO:0006412">
    <property type="term" value="P:translation"/>
    <property type="evidence" value="ECO:0007669"/>
    <property type="project" value="UniProtKB-UniRule"/>
</dbReference>
<evidence type="ECO:0000313" key="12">
    <source>
        <dbReference type="EMBL" id="MDT0249053.1"/>
    </source>
</evidence>
<dbReference type="GO" id="GO:0003735">
    <property type="term" value="F:structural constituent of ribosome"/>
    <property type="evidence" value="ECO:0007669"/>
    <property type="project" value="UniProtKB-UniRule"/>
</dbReference>
<evidence type="ECO:0000256" key="3">
    <source>
        <dbReference type="ARBA" id="ARBA00022884"/>
    </source>
</evidence>
<dbReference type="EMBL" id="JAXBCZ010000001">
    <property type="protein sequence ID" value="MEA1303583.1"/>
    <property type="molecule type" value="Genomic_DNA"/>
</dbReference>
<keyword evidence="4 8" id="KW-0689">Ribosomal protein</keyword>
<keyword evidence="5 8" id="KW-0687">Ribonucleoprotein</keyword>
<evidence type="ECO:0000313" key="28">
    <source>
        <dbReference type="Proteomes" id="UP001289581"/>
    </source>
</evidence>
<evidence type="ECO:0000313" key="23">
    <source>
        <dbReference type="Proteomes" id="UP000185963"/>
    </source>
</evidence>
<comment type="subunit">
    <text evidence="7 8">Part of the 30S ribosomal subunit. Contacts proteins S4 and S8.</text>
</comment>
<dbReference type="GeneID" id="64257451"/>
<dbReference type="FunFam" id="3.30.160.20:FF:000001">
    <property type="entry name" value="30S ribosomal protein S5"/>
    <property type="match status" value="1"/>
</dbReference>
<dbReference type="Gene3D" id="3.30.160.20">
    <property type="match status" value="1"/>
</dbReference>
<dbReference type="HAMAP" id="MF_01307_B">
    <property type="entry name" value="Ribosomal_uS5_B"/>
    <property type="match status" value="1"/>
</dbReference>
<comment type="function">
    <text evidence="8">Located at the back of the 30S subunit body where it stabilizes the conformation of the head with respect to the body.</text>
</comment>
<reference evidence="15 27" key="1">
    <citation type="submission" date="2016-12" db="EMBL/GenBank/DDBJ databases">
        <title>Genomic Comparison of strains in the 'Actinomyces naeslundii' Group.</title>
        <authorList>
            <person name="Mughal S.R."/>
            <person name="Do T."/>
            <person name="Gilbert S.C."/>
            <person name="Witherden E.A."/>
            <person name="Didelot X."/>
            <person name="Beighton D."/>
        </authorList>
    </citation>
    <scope>NUCLEOTIDE SEQUENCE [LARGE SCALE GENOMIC DNA]</scope>
    <source>
        <strain evidence="15 27">CCUG 33920</strain>
    </source>
</reference>
<dbReference type="InterPro" id="IPR020568">
    <property type="entry name" value="Ribosomal_Su5_D2-typ_SF"/>
</dbReference>
<evidence type="ECO:0000313" key="18">
    <source>
        <dbReference type="EMBL" id="OLO51767.1"/>
    </source>
</evidence>
<evidence type="ECO:0000256" key="8">
    <source>
        <dbReference type="HAMAP-Rule" id="MF_01307"/>
    </source>
</evidence>
<dbReference type="FunFam" id="3.30.230.10:FF:000002">
    <property type="entry name" value="30S ribosomal protein S5"/>
    <property type="match status" value="1"/>
</dbReference>
<dbReference type="Pfam" id="PF03719">
    <property type="entry name" value="Ribosomal_S5_C"/>
    <property type="match status" value="1"/>
</dbReference>
<dbReference type="Gene3D" id="3.30.230.10">
    <property type="match status" value="1"/>
</dbReference>
<dbReference type="InterPro" id="IPR014721">
    <property type="entry name" value="Ribsml_uS5_D2-typ_fold_subgr"/>
</dbReference>
<comment type="domain">
    <text evidence="8">The N-terminal domain interacts with the head of the 30S subunit; the C-terminal domain interacts with the body and contacts protein S4. The interaction surface between S4 and S5 is involved in control of translational fidelity.</text>
</comment>
<proteinExistence type="inferred from homology"/>
<dbReference type="EMBL" id="MSKS01000020">
    <property type="protein sequence ID" value="OLO69798.1"/>
    <property type="molecule type" value="Genomic_DNA"/>
</dbReference>
<feature type="region of interest" description="Disordered" evidence="10">
    <location>
        <begin position="1"/>
        <end position="44"/>
    </location>
</feature>
<dbReference type="EMBL" id="MSKM01000047">
    <property type="protein sequence ID" value="OLO51767.1"/>
    <property type="molecule type" value="Genomic_DNA"/>
</dbReference>
<evidence type="ECO:0000313" key="24">
    <source>
        <dbReference type="Proteomes" id="UP000186394"/>
    </source>
</evidence>
<feature type="compositionally biased region" description="Basic and acidic residues" evidence="10">
    <location>
        <begin position="209"/>
        <end position="235"/>
    </location>
</feature>
<evidence type="ECO:0000259" key="11">
    <source>
        <dbReference type="PROSITE" id="PS50881"/>
    </source>
</evidence>
<dbReference type="Proteomes" id="UP000185736">
    <property type="component" value="Unassembled WGS sequence"/>
</dbReference>
<dbReference type="GO" id="GO:0042254">
    <property type="term" value="P:ribosome biogenesis"/>
    <property type="evidence" value="ECO:0007669"/>
    <property type="project" value="UniProtKB-ARBA"/>
</dbReference>
<evidence type="ECO:0000256" key="1">
    <source>
        <dbReference type="ARBA" id="ARBA00008945"/>
    </source>
</evidence>
<dbReference type="OrthoDB" id="9809045at2"/>
<dbReference type="EMBL" id="MSKI01000003">
    <property type="protein sequence ID" value="OLO57212.1"/>
    <property type="molecule type" value="Genomic_DNA"/>
</dbReference>
<evidence type="ECO:0000256" key="5">
    <source>
        <dbReference type="ARBA" id="ARBA00023274"/>
    </source>
</evidence>
<dbReference type="AlphaFoldDB" id="A0A0X8K0N7"/>
<accession>A0A0X8K0N7</accession>
<gene>
    <name evidence="8 12" type="primary">rpsE</name>
    <name evidence="20" type="ORF">BKH20_06770</name>
    <name evidence="18" type="ORF">BKH27_11115</name>
    <name evidence="17" type="ORF">BKH28_02565</name>
    <name evidence="15" type="ORF">BKH29_11380</name>
    <name evidence="19" type="ORF">BKH30_00275</name>
    <name evidence="16" type="ORF">BKH31_12545</name>
    <name evidence="14" type="ORF">BKH32_11435</name>
    <name evidence="13" type="ORF">QU665_00545</name>
    <name evidence="12" type="ORF">RMW62_08145</name>
</gene>
<protein>
    <recommendedName>
        <fullName evidence="6 8">Small ribosomal subunit protein uS5</fullName>
    </recommendedName>
</protein>
<dbReference type="PROSITE" id="PS50881">
    <property type="entry name" value="S5_DSRBD"/>
    <property type="match status" value="1"/>
</dbReference>
<dbReference type="InterPro" id="IPR000851">
    <property type="entry name" value="Ribosomal_uS5"/>
</dbReference>
<evidence type="ECO:0000256" key="6">
    <source>
        <dbReference type="ARBA" id="ARBA00035255"/>
    </source>
</evidence>
<evidence type="ECO:0000256" key="10">
    <source>
        <dbReference type="SAM" id="MobiDB-lite"/>
    </source>
</evidence>
<evidence type="ECO:0000313" key="26">
    <source>
        <dbReference type="Proteomes" id="UP000186855"/>
    </source>
</evidence>
<dbReference type="EMBL" id="MSKK01000069">
    <property type="protein sequence ID" value="OLO43306.1"/>
    <property type="molecule type" value="Genomic_DNA"/>
</dbReference>
<organism evidence="17 24">
    <name type="scientific">Actinomyces oris</name>
    <dbReference type="NCBI Taxonomy" id="544580"/>
    <lineage>
        <taxon>Bacteria</taxon>
        <taxon>Bacillati</taxon>
        <taxon>Actinomycetota</taxon>
        <taxon>Actinomycetes</taxon>
        <taxon>Actinomycetales</taxon>
        <taxon>Actinomycetaceae</taxon>
        <taxon>Actinomyces</taxon>
    </lineage>
</organism>
<dbReference type="Pfam" id="PF00333">
    <property type="entry name" value="Ribosomal_S5"/>
    <property type="match status" value="1"/>
</dbReference>
<dbReference type="Proteomes" id="UP001180729">
    <property type="component" value="Unassembled WGS sequence"/>
</dbReference>
<dbReference type="PANTHER" id="PTHR48277">
    <property type="entry name" value="MITOCHONDRIAL RIBOSOMAL PROTEIN S5"/>
    <property type="match status" value="1"/>
</dbReference>
<evidence type="ECO:0000313" key="22">
    <source>
        <dbReference type="Proteomes" id="UP000185772"/>
    </source>
</evidence>
<comment type="caution">
    <text evidence="17">The sequence shown here is derived from an EMBL/GenBank/DDBJ whole genome shotgun (WGS) entry which is preliminary data.</text>
</comment>
<evidence type="ECO:0000313" key="13">
    <source>
        <dbReference type="EMBL" id="MEA1303583.1"/>
    </source>
</evidence>
<dbReference type="STRING" id="544580.AXE84_02060"/>
<dbReference type="GO" id="GO:0015935">
    <property type="term" value="C:small ribosomal subunit"/>
    <property type="evidence" value="ECO:0007669"/>
    <property type="project" value="InterPro"/>
</dbReference>
<evidence type="ECO:0000256" key="2">
    <source>
        <dbReference type="ARBA" id="ARBA00022730"/>
    </source>
</evidence>